<dbReference type="EMBL" id="IACN01062751">
    <property type="protein sequence ID" value="LAB55585.1"/>
    <property type="molecule type" value="Transcribed_RNA"/>
</dbReference>
<evidence type="ECO:0000313" key="1">
    <source>
        <dbReference type="EMBL" id="LAB55585.1"/>
    </source>
</evidence>
<protein>
    <submittedName>
        <fullName evidence="1">Uncharacterized protein</fullName>
    </submittedName>
</protein>
<name>A0A2D4PC25_MICSU</name>
<reference evidence="1" key="1">
    <citation type="submission" date="2017-07" db="EMBL/GenBank/DDBJ databases">
        <authorList>
            <person name="Mikheyev A."/>
            <person name="Grau M."/>
        </authorList>
    </citation>
    <scope>NUCLEOTIDE SEQUENCE</scope>
    <source>
        <tissue evidence="1">Venom_gland</tissue>
    </source>
</reference>
<sequence length="104" mass="11559">MGVLHIATPPLKRGGQFDSVLHSPQKIFGFLKSFPLQLGCQKRPLFQISSLSQNGVCLCHFLKGRFWVEGWARLVPCPPLKSSSPFLPPFLPSLLPSTSKDWPS</sequence>
<organism evidence="1">
    <name type="scientific">Micrurus surinamensis</name>
    <name type="common">Surinam coral snake</name>
    <dbReference type="NCBI Taxonomy" id="129470"/>
    <lineage>
        <taxon>Eukaryota</taxon>
        <taxon>Metazoa</taxon>
        <taxon>Chordata</taxon>
        <taxon>Craniata</taxon>
        <taxon>Vertebrata</taxon>
        <taxon>Euteleostomi</taxon>
        <taxon>Lepidosauria</taxon>
        <taxon>Squamata</taxon>
        <taxon>Bifurcata</taxon>
        <taxon>Unidentata</taxon>
        <taxon>Episquamata</taxon>
        <taxon>Toxicofera</taxon>
        <taxon>Serpentes</taxon>
        <taxon>Colubroidea</taxon>
        <taxon>Elapidae</taxon>
        <taxon>Elapinae</taxon>
        <taxon>Micrurus</taxon>
    </lineage>
</organism>
<accession>A0A2D4PC25</accession>
<proteinExistence type="predicted"/>
<dbReference type="AlphaFoldDB" id="A0A2D4PC25"/>
<reference evidence="1" key="2">
    <citation type="submission" date="2017-11" db="EMBL/GenBank/DDBJ databases">
        <title>Coralsnake Venomics: Analyses of Venom Gland Transcriptomes and Proteomes of Six Brazilian Taxa.</title>
        <authorList>
            <person name="Aird S.D."/>
            <person name="Jorge da Silva N."/>
            <person name="Qiu L."/>
            <person name="Villar-Briones A."/>
            <person name="Aparecida-Saddi V."/>
            <person name="Campos-Telles M.P."/>
            <person name="Grau M."/>
            <person name="Mikheyev A.S."/>
        </authorList>
    </citation>
    <scope>NUCLEOTIDE SEQUENCE</scope>
    <source>
        <tissue evidence="1">Venom_gland</tissue>
    </source>
</reference>